<organism evidence="1 2">
    <name type="scientific">Clostridium felsineum</name>
    <dbReference type="NCBI Taxonomy" id="36839"/>
    <lineage>
        <taxon>Bacteria</taxon>
        <taxon>Bacillati</taxon>
        <taxon>Bacillota</taxon>
        <taxon>Clostridia</taxon>
        <taxon>Eubacteriales</taxon>
        <taxon>Clostridiaceae</taxon>
        <taxon>Clostridium</taxon>
    </lineage>
</organism>
<dbReference type="Proteomes" id="UP000190951">
    <property type="component" value="Chromosome"/>
</dbReference>
<dbReference type="InterPro" id="IPR051532">
    <property type="entry name" value="Ester_Hydrolysis_Enzymes"/>
</dbReference>
<dbReference type="EMBL" id="CP096983">
    <property type="protein sequence ID" value="URZ13599.1"/>
    <property type="molecule type" value="Genomic_DNA"/>
</dbReference>
<dbReference type="Gene3D" id="3.40.50.1110">
    <property type="entry name" value="SGNH hydrolase"/>
    <property type="match status" value="1"/>
</dbReference>
<dbReference type="InterPro" id="IPR036514">
    <property type="entry name" value="SGNH_hydro_sf"/>
</dbReference>
<dbReference type="InterPro" id="IPR013830">
    <property type="entry name" value="SGNH_hydro"/>
</dbReference>
<dbReference type="PANTHER" id="PTHR30383:SF5">
    <property type="entry name" value="SGNH HYDROLASE-TYPE ESTERASE DOMAIN-CONTAINING PROTEIN"/>
    <property type="match status" value="1"/>
</dbReference>
<reference evidence="1 2" key="1">
    <citation type="submission" date="2022-04" db="EMBL/GenBank/DDBJ databases">
        <title>Genome sequence of C. roseum typestrain.</title>
        <authorList>
            <person name="Poehlein A."/>
            <person name="Schoch T."/>
            <person name="Duerre P."/>
            <person name="Daniel R."/>
        </authorList>
    </citation>
    <scope>NUCLEOTIDE SEQUENCE [LARGE SCALE GENOMIC DNA]</scope>
    <source>
        <strain evidence="1 2">DSM 7320</strain>
    </source>
</reference>
<dbReference type="STRING" id="84029.CROST_07800"/>
<dbReference type="SUPFAM" id="SSF52266">
    <property type="entry name" value="SGNH hydrolase"/>
    <property type="match status" value="1"/>
</dbReference>
<protein>
    <submittedName>
        <fullName evidence="1">Arylesterase</fullName>
        <ecNumber evidence="1">3.1.1.2</ecNumber>
    </submittedName>
</protein>
<dbReference type="KEGG" id="crw:CROST_043650"/>
<dbReference type="EC" id="3.1.1.2" evidence="1"/>
<dbReference type="Pfam" id="PF13472">
    <property type="entry name" value="Lipase_GDSL_2"/>
    <property type="match status" value="1"/>
</dbReference>
<dbReference type="GO" id="GO:0004064">
    <property type="term" value="F:arylesterase activity"/>
    <property type="evidence" value="ECO:0007669"/>
    <property type="project" value="UniProtKB-EC"/>
</dbReference>
<sequence length="192" mass="21718">MKIVCFGDSLTYGYGVNSNSSWVSLLKTKLHNVTIINKGVNGDTTTGLLSRSHKDVIEENPDYVIIMAGTNDLLMNHSIELIEDNIKLLIKEAKENNITPILALQPPIVESLAKIYWDASLDYKKANSILLDYINWSKNYAKDNNITIISFYDYLINKPNITDLYSDGLHPNTIGHKLMFNTLYSSLINIIY</sequence>
<evidence type="ECO:0000313" key="1">
    <source>
        <dbReference type="EMBL" id="URZ13599.1"/>
    </source>
</evidence>
<dbReference type="RefSeq" id="WP_077832882.1">
    <property type="nucleotide sequence ID" value="NZ_CP096983.1"/>
</dbReference>
<accession>A0A1S8MCY0</accession>
<evidence type="ECO:0000313" key="2">
    <source>
        <dbReference type="Proteomes" id="UP000190951"/>
    </source>
</evidence>
<dbReference type="AlphaFoldDB" id="A0A1S8MCY0"/>
<gene>
    <name evidence="1" type="ORF">CROST_043650</name>
</gene>
<proteinExistence type="predicted"/>
<keyword evidence="2" id="KW-1185">Reference proteome</keyword>
<keyword evidence="1" id="KW-0378">Hydrolase</keyword>
<dbReference type="PANTHER" id="PTHR30383">
    <property type="entry name" value="THIOESTERASE 1/PROTEASE 1/LYSOPHOSPHOLIPASE L1"/>
    <property type="match status" value="1"/>
</dbReference>
<dbReference type="GO" id="GO:0004622">
    <property type="term" value="F:phosphatidylcholine lysophospholipase activity"/>
    <property type="evidence" value="ECO:0007669"/>
    <property type="project" value="TreeGrafter"/>
</dbReference>
<name>A0A1S8MCY0_9CLOT</name>